<gene>
    <name evidence="1" type="ORF">E5336_08890</name>
</gene>
<organism evidence="1 2">
    <name type="scientific">Dubosiella muris</name>
    <dbReference type="NCBI Taxonomy" id="3038133"/>
    <lineage>
        <taxon>Bacteria</taxon>
        <taxon>Bacillati</taxon>
        <taxon>Bacillota</taxon>
        <taxon>Erysipelotrichia</taxon>
        <taxon>Erysipelotrichales</taxon>
        <taxon>Erysipelotrichaceae</taxon>
        <taxon>Dubosiella</taxon>
    </lineage>
</organism>
<dbReference type="EMBL" id="SRYG01000018">
    <property type="protein sequence ID" value="TGY65395.1"/>
    <property type="molecule type" value="Genomic_DNA"/>
</dbReference>
<accession>A0AC61R6D1</accession>
<dbReference type="Proteomes" id="UP000308836">
    <property type="component" value="Unassembled WGS sequence"/>
</dbReference>
<evidence type="ECO:0000313" key="1">
    <source>
        <dbReference type="EMBL" id="TGY65395.1"/>
    </source>
</evidence>
<comment type="caution">
    <text evidence="1">The sequence shown here is derived from an EMBL/GenBank/DDBJ whole genome shotgun (WGS) entry which is preliminary data.</text>
</comment>
<keyword evidence="2" id="KW-1185">Reference proteome</keyword>
<reference evidence="1" key="1">
    <citation type="submission" date="2019-04" db="EMBL/GenBank/DDBJ databases">
        <title>Microbes associate with the intestines of laboratory mice.</title>
        <authorList>
            <person name="Navarre W."/>
            <person name="Wong E."/>
            <person name="Huang K."/>
            <person name="Tropini C."/>
            <person name="Ng K."/>
            <person name="Yu B."/>
        </authorList>
    </citation>
    <scope>NUCLEOTIDE SEQUENCE</scope>
    <source>
        <strain evidence="1">NM09_H32</strain>
    </source>
</reference>
<evidence type="ECO:0000313" key="2">
    <source>
        <dbReference type="Proteomes" id="UP000308836"/>
    </source>
</evidence>
<proteinExistence type="predicted"/>
<name>A0AC61R6D1_9FIRM</name>
<keyword evidence="1" id="KW-0547">Nucleotide-binding</keyword>
<keyword evidence="1" id="KW-0067">ATP-binding</keyword>
<sequence>MKTIRHFISYYRPYKVVFSIDLLCALTISIIDIVFPLILDYCSTTLFAQDATHILRLVGFVALGLVLLYGLRSVCRYYVSAQGHIMGARMESDMRRDLFEQYQRLSFSYYDRHNTGIMMSRVTSDLFDISEFAHHGPENLFISLVKVVGSFLILFFINWKLGLALLAVTIVLFVFSLFQNKKMKRVFMDNRRKIGEVNASLQDSLAGIRVVQSFANEDKERRKFEMSNGRYLDSKIDNYRIMGWYYGGTNFLQGLLYVTIIVCGGYLIAKGQMSAIELATFALYINVFVSPLEILIEFTEMFQKGFSGFKRFEEVIDEIPEITNAPDAKPLSDVKGVIDFEHVGFSYEDNETILDDVNIHIKAGRKVALVGPSGGGKTTLCSLIPRFYDVSQGRILIDGKDIRAVTLESLRQAVGIVQQDVYLFGGTIRENIAYGKDGASDEEIVAAAKKANIHDFILSLPDGYDSYVGERGTRLSGGQKQRIAIARVFLKDPKILVLDEATSALDNESERVIQAALDELAKERTCITIAHRLSTIKNADEIIVIDDEGIKERGSHDELMAENGIYANYYRLQFQDREER</sequence>
<protein>
    <submittedName>
        <fullName evidence="1">ABC transporter ATP-binding protein</fullName>
    </submittedName>
</protein>